<organism evidence="2 3">
    <name type="scientific">Mycena sanguinolenta</name>
    <dbReference type="NCBI Taxonomy" id="230812"/>
    <lineage>
        <taxon>Eukaryota</taxon>
        <taxon>Fungi</taxon>
        <taxon>Dikarya</taxon>
        <taxon>Basidiomycota</taxon>
        <taxon>Agaricomycotina</taxon>
        <taxon>Agaricomycetes</taxon>
        <taxon>Agaricomycetidae</taxon>
        <taxon>Agaricales</taxon>
        <taxon>Marasmiineae</taxon>
        <taxon>Mycenaceae</taxon>
        <taxon>Mycena</taxon>
    </lineage>
</organism>
<reference evidence="2" key="1">
    <citation type="submission" date="2020-05" db="EMBL/GenBank/DDBJ databases">
        <title>Mycena genomes resolve the evolution of fungal bioluminescence.</title>
        <authorList>
            <person name="Tsai I.J."/>
        </authorList>
    </citation>
    <scope>NUCLEOTIDE SEQUENCE</scope>
    <source>
        <strain evidence="2">160909Yilan</strain>
    </source>
</reference>
<dbReference type="Proteomes" id="UP000623467">
    <property type="component" value="Unassembled WGS sequence"/>
</dbReference>
<proteinExistence type="predicted"/>
<evidence type="ECO:0000313" key="2">
    <source>
        <dbReference type="EMBL" id="KAF7371373.1"/>
    </source>
</evidence>
<comment type="caution">
    <text evidence="2">The sequence shown here is derived from an EMBL/GenBank/DDBJ whole genome shotgun (WGS) entry which is preliminary data.</text>
</comment>
<sequence>MNTRNVALTTQGSVSFRAVFTEFSRQFPTNNLSLLHVIFASTSFPSPASEPHEAFLCPLRSRARHHHCALKPHEDLAVPRTTAGSRLHASSESKSTLSRSRSVRASHSPHLHAIARSACLRRPWTWIEVGAEADGAGGGGGPGGGTWKDGVGCRKIGMGQKTVCRIP</sequence>
<evidence type="ECO:0000313" key="3">
    <source>
        <dbReference type="Proteomes" id="UP000623467"/>
    </source>
</evidence>
<dbReference type="AlphaFoldDB" id="A0A8H6Z2E7"/>
<feature type="compositionally biased region" description="Low complexity" evidence="1">
    <location>
        <begin position="90"/>
        <end position="100"/>
    </location>
</feature>
<feature type="region of interest" description="Disordered" evidence="1">
    <location>
        <begin position="79"/>
        <end position="104"/>
    </location>
</feature>
<evidence type="ECO:0000256" key="1">
    <source>
        <dbReference type="SAM" id="MobiDB-lite"/>
    </source>
</evidence>
<dbReference type="EMBL" id="JACAZH010000004">
    <property type="protein sequence ID" value="KAF7371373.1"/>
    <property type="molecule type" value="Genomic_DNA"/>
</dbReference>
<protein>
    <submittedName>
        <fullName evidence="2">Uncharacterized protein</fullName>
    </submittedName>
</protein>
<gene>
    <name evidence="2" type="ORF">MSAN_00773700</name>
</gene>
<keyword evidence="3" id="KW-1185">Reference proteome</keyword>
<accession>A0A8H6Z2E7</accession>
<name>A0A8H6Z2E7_9AGAR</name>